<dbReference type="InterPro" id="IPR011333">
    <property type="entry name" value="SKP1/BTB/POZ_sf"/>
</dbReference>
<name>A0AAD5ML37_PARTN</name>
<organism evidence="2 3">
    <name type="scientific">Parelaphostrongylus tenuis</name>
    <name type="common">Meningeal worm</name>
    <dbReference type="NCBI Taxonomy" id="148309"/>
    <lineage>
        <taxon>Eukaryota</taxon>
        <taxon>Metazoa</taxon>
        <taxon>Ecdysozoa</taxon>
        <taxon>Nematoda</taxon>
        <taxon>Chromadorea</taxon>
        <taxon>Rhabditida</taxon>
        <taxon>Rhabditina</taxon>
        <taxon>Rhabditomorpha</taxon>
        <taxon>Strongyloidea</taxon>
        <taxon>Metastrongylidae</taxon>
        <taxon>Parelaphostrongylus</taxon>
    </lineage>
</organism>
<dbReference type="Gene3D" id="3.30.710.10">
    <property type="entry name" value="Potassium Channel Kv1.1, Chain A"/>
    <property type="match status" value="1"/>
</dbReference>
<dbReference type="SUPFAM" id="SSF81382">
    <property type="entry name" value="Skp1 dimerisation domain-like"/>
    <property type="match status" value="1"/>
</dbReference>
<dbReference type="InterPro" id="IPR036296">
    <property type="entry name" value="SKP1-like_dim_sf"/>
</dbReference>
<dbReference type="Pfam" id="PF01466">
    <property type="entry name" value="Skp1"/>
    <property type="match status" value="1"/>
</dbReference>
<protein>
    <recommendedName>
        <fullName evidence="1">SKP1 component dimerisation domain-containing protein</fullName>
    </recommendedName>
</protein>
<dbReference type="GO" id="GO:0006511">
    <property type="term" value="P:ubiquitin-dependent protein catabolic process"/>
    <property type="evidence" value="ECO:0007669"/>
    <property type="project" value="InterPro"/>
</dbReference>
<evidence type="ECO:0000313" key="3">
    <source>
        <dbReference type="Proteomes" id="UP001196413"/>
    </source>
</evidence>
<keyword evidence="3" id="KW-1185">Reference proteome</keyword>
<evidence type="ECO:0000259" key="1">
    <source>
        <dbReference type="Pfam" id="PF01466"/>
    </source>
</evidence>
<evidence type="ECO:0000313" key="2">
    <source>
        <dbReference type="EMBL" id="KAJ1358658.1"/>
    </source>
</evidence>
<reference evidence="2" key="1">
    <citation type="submission" date="2021-06" db="EMBL/GenBank/DDBJ databases">
        <title>Parelaphostrongylus tenuis whole genome reference sequence.</title>
        <authorList>
            <person name="Garwood T.J."/>
            <person name="Larsen P.A."/>
            <person name="Fountain-Jones N.M."/>
            <person name="Garbe J.R."/>
            <person name="Macchietto M.G."/>
            <person name="Kania S.A."/>
            <person name="Gerhold R.W."/>
            <person name="Richards J.E."/>
            <person name="Wolf T.M."/>
        </authorList>
    </citation>
    <scope>NUCLEOTIDE SEQUENCE</scope>
    <source>
        <strain evidence="2">MNPRO001-30</strain>
        <tissue evidence="2">Meninges</tissue>
    </source>
</reference>
<dbReference type="InterPro" id="IPR016072">
    <property type="entry name" value="Skp1_comp_dimer"/>
</dbReference>
<gene>
    <name evidence="2" type="ORF">KIN20_017138</name>
</gene>
<comment type="caution">
    <text evidence="2">The sequence shown here is derived from an EMBL/GenBank/DDBJ whole genome shotgun (WGS) entry which is preliminary data.</text>
</comment>
<feature type="domain" description="SKP1 component dimerisation" evidence="1">
    <location>
        <begin position="133"/>
        <end position="170"/>
    </location>
</feature>
<dbReference type="AlphaFoldDB" id="A0AAD5ML37"/>
<proteinExistence type="predicted"/>
<dbReference type="EMBL" id="JAHQIW010003420">
    <property type="protein sequence ID" value="KAJ1358658.1"/>
    <property type="molecule type" value="Genomic_DNA"/>
</dbReference>
<dbReference type="Proteomes" id="UP001196413">
    <property type="component" value="Unassembled WGS sequence"/>
</dbReference>
<sequence>MQQGTADCVSKTCVSTHTGIADTPGRRRVFSTADGKHLYVSDADFSNFSAIRTLFEDAGPRVEGSPDSVLTLPVCITSDVLDKLVLLARCRCAAGKFITSKVDSVLGNATVLDLLNMIEACMFLDARFLARECARRVANSLDGKTVVEMRVLLGIPVDTSLSPEMSEKVEKISRFVLSTRQEC</sequence>
<accession>A0AAD5ML37</accession>